<sequence length="360" mass="41609">MQKPIFPSLRMPAYELPMTSPCTFPIKLSNTPIRPNQNPSSLPKTNTVSIKNSLNLLKDRPISSNTGCQVDFQEEFIKQLEKEMLSEPTMQFLEVKDVEMEEKPSQTPNGMDKFSNPHQDFMQVQEISVSTPFPIQNLRGNYTGSDKKLLTSSEKSEASGKEKVKKGIVVEDKEKEKYDQQAYDPIFEFKETQDFKMREAQERLERLEEEALKLENEMKMQNDQLDRLNLKFTEENFQDRRSLASKYIEKMTNPEPTMIDDEDRMAKILSTNQELYSRIEKALAPKPKISKESIQEFPEKQEILEASEVLESKKLAGRYTKINPIVSKRITEAMSTAATAIQVSKQLHPQVLKKPVRYNK</sequence>
<dbReference type="AlphaFoldDB" id="A0A1R2C8J3"/>
<keyword evidence="3" id="KW-1185">Reference proteome</keyword>
<evidence type="ECO:0000256" key="1">
    <source>
        <dbReference type="SAM" id="Coils"/>
    </source>
</evidence>
<evidence type="ECO:0000313" key="2">
    <source>
        <dbReference type="EMBL" id="OMJ85319.1"/>
    </source>
</evidence>
<name>A0A1R2C8J3_9CILI</name>
<feature type="coiled-coil region" evidence="1">
    <location>
        <begin position="190"/>
        <end position="231"/>
    </location>
</feature>
<dbReference type="Proteomes" id="UP000187209">
    <property type="component" value="Unassembled WGS sequence"/>
</dbReference>
<gene>
    <name evidence="2" type="ORF">SteCoe_13420</name>
</gene>
<protein>
    <submittedName>
        <fullName evidence="2">Uncharacterized protein</fullName>
    </submittedName>
</protein>
<keyword evidence="1" id="KW-0175">Coiled coil</keyword>
<comment type="caution">
    <text evidence="2">The sequence shown here is derived from an EMBL/GenBank/DDBJ whole genome shotgun (WGS) entry which is preliminary data.</text>
</comment>
<dbReference type="EMBL" id="MPUH01000241">
    <property type="protein sequence ID" value="OMJ85319.1"/>
    <property type="molecule type" value="Genomic_DNA"/>
</dbReference>
<evidence type="ECO:0000313" key="3">
    <source>
        <dbReference type="Proteomes" id="UP000187209"/>
    </source>
</evidence>
<accession>A0A1R2C8J3</accession>
<organism evidence="2 3">
    <name type="scientific">Stentor coeruleus</name>
    <dbReference type="NCBI Taxonomy" id="5963"/>
    <lineage>
        <taxon>Eukaryota</taxon>
        <taxon>Sar</taxon>
        <taxon>Alveolata</taxon>
        <taxon>Ciliophora</taxon>
        <taxon>Postciliodesmatophora</taxon>
        <taxon>Heterotrichea</taxon>
        <taxon>Heterotrichida</taxon>
        <taxon>Stentoridae</taxon>
        <taxon>Stentor</taxon>
    </lineage>
</organism>
<proteinExistence type="predicted"/>
<reference evidence="2 3" key="1">
    <citation type="submission" date="2016-11" db="EMBL/GenBank/DDBJ databases">
        <title>The macronuclear genome of Stentor coeruleus: a giant cell with tiny introns.</title>
        <authorList>
            <person name="Slabodnick M."/>
            <person name="Ruby J.G."/>
            <person name="Reiff S.B."/>
            <person name="Swart E.C."/>
            <person name="Gosai S."/>
            <person name="Prabakaran S."/>
            <person name="Witkowska E."/>
            <person name="Larue G.E."/>
            <person name="Fisher S."/>
            <person name="Freeman R.M."/>
            <person name="Gunawardena J."/>
            <person name="Chu W."/>
            <person name="Stover N.A."/>
            <person name="Gregory B.D."/>
            <person name="Nowacki M."/>
            <person name="Derisi J."/>
            <person name="Roy S.W."/>
            <person name="Marshall W.F."/>
            <person name="Sood P."/>
        </authorList>
    </citation>
    <scope>NUCLEOTIDE SEQUENCE [LARGE SCALE GENOMIC DNA]</scope>
    <source>
        <strain evidence="2">WM001</strain>
    </source>
</reference>